<organism evidence="2 3">
    <name type="scientific">Leptospira stimsonii</name>
    <dbReference type="NCBI Taxonomy" id="2202203"/>
    <lineage>
        <taxon>Bacteria</taxon>
        <taxon>Pseudomonadati</taxon>
        <taxon>Spirochaetota</taxon>
        <taxon>Spirochaetia</taxon>
        <taxon>Leptospirales</taxon>
        <taxon>Leptospiraceae</taxon>
        <taxon>Leptospira</taxon>
    </lineage>
</organism>
<dbReference type="EMBL" id="RQGT01000069">
    <property type="protein sequence ID" value="TGM16610.1"/>
    <property type="molecule type" value="Genomic_DNA"/>
</dbReference>
<feature type="compositionally biased region" description="Basic residues" evidence="1">
    <location>
        <begin position="74"/>
        <end position="86"/>
    </location>
</feature>
<protein>
    <submittedName>
        <fullName evidence="2">Uncharacterized protein</fullName>
    </submittedName>
</protein>
<proteinExistence type="predicted"/>
<feature type="region of interest" description="Disordered" evidence="1">
    <location>
        <begin position="64"/>
        <end position="87"/>
    </location>
</feature>
<reference evidence="3" key="1">
    <citation type="journal article" date="2019" name="PLoS Negl. Trop. Dis.">
        <title>Revisiting the worldwide diversity of Leptospira species in the environment.</title>
        <authorList>
            <person name="Vincent A.T."/>
            <person name="Schiettekatte O."/>
            <person name="Bourhy P."/>
            <person name="Veyrier F.J."/>
            <person name="Picardeau M."/>
        </authorList>
    </citation>
    <scope>NUCLEOTIDE SEQUENCE [LARGE SCALE GENOMIC DNA]</scope>
    <source>
        <strain evidence="3">201702407</strain>
    </source>
</reference>
<evidence type="ECO:0000256" key="1">
    <source>
        <dbReference type="SAM" id="MobiDB-lite"/>
    </source>
</evidence>
<accession>A0ABY2N4D4</accession>
<sequence>MKANFPFRRLNPHSEKEFRFSLGKKLFPTEGKRFIPFDRIFLVRLKNCLRDDWRGKQAGKELIYESRTREQKSKSQHSHGMARARGGRLATGTSLYAVEISFRRNPKKSLLRCKAGGGFFILRRFLS</sequence>
<dbReference type="RefSeq" id="WP_135684922.1">
    <property type="nucleotide sequence ID" value="NZ_RQEQ01000021.1"/>
</dbReference>
<feature type="compositionally biased region" description="Basic and acidic residues" evidence="1">
    <location>
        <begin position="64"/>
        <end position="73"/>
    </location>
</feature>
<evidence type="ECO:0000313" key="2">
    <source>
        <dbReference type="EMBL" id="TGM16610.1"/>
    </source>
</evidence>
<comment type="caution">
    <text evidence="2">The sequence shown here is derived from an EMBL/GenBank/DDBJ whole genome shotgun (WGS) entry which is preliminary data.</text>
</comment>
<evidence type="ECO:0000313" key="3">
    <source>
        <dbReference type="Proteomes" id="UP000297422"/>
    </source>
</evidence>
<dbReference type="Proteomes" id="UP000297422">
    <property type="component" value="Unassembled WGS sequence"/>
</dbReference>
<name>A0ABY2N4D4_9LEPT</name>
<gene>
    <name evidence="2" type="ORF">EHQ90_09560</name>
</gene>
<keyword evidence="3" id="KW-1185">Reference proteome</keyword>